<proteinExistence type="predicted"/>
<dbReference type="Proteomes" id="UP000499080">
    <property type="component" value="Unassembled WGS sequence"/>
</dbReference>
<feature type="region of interest" description="Disordered" evidence="1">
    <location>
        <begin position="1"/>
        <end position="23"/>
    </location>
</feature>
<feature type="compositionally biased region" description="Polar residues" evidence="1">
    <location>
        <begin position="10"/>
        <end position="23"/>
    </location>
</feature>
<name>A0A4Y2RT67_ARAVE</name>
<dbReference type="AlphaFoldDB" id="A0A4Y2RT67"/>
<organism evidence="2 3">
    <name type="scientific">Araneus ventricosus</name>
    <name type="common">Orbweaver spider</name>
    <name type="synonym">Epeira ventricosa</name>
    <dbReference type="NCBI Taxonomy" id="182803"/>
    <lineage>
        <taxon>Eukaryota</taxon>
        <taxon>Metazoa</taxon>
        <taxon>Ecdysozoa</taxon>
        <taxon>Arthropoda</taxon>
        <taxon>Chelicerata</taxon>
        <taxon>Arachnida</taxon>
        <taxon>Araneae</taxon>
        <taxon>Araneomorphae</taxon>
        <taxon>Entelegynae</taxon>
        <taxon>Araneoidea</taxon>
        <taxon>Araneidae</taxon>
        <taxon>Araneus</taxon>
    </lineage>
</organism>
<evidence type="ECO:0000313" key="3">
    <source>
        <dbReference type="Proteomes" id="UP000499080"/>
    </source>
</evidence>
<reference evidence="2 3" key="1">
    <citation type="journal article" date="2019" name="Sci. Rep.">
        <title>Orb-weaving spider Araneus ventricosus genome elucidates the spidroin gene catalogue.</title>
        <authorList>
            <person name="Kono N."/>
            <person name="Nakamura H."/>
            <person name="Ohtoshi R."/>
            <person name="Moran D.A.P."/>
            <person name="Shinohara A."/>
            <person name="Yoshida Y."/>
            <person name="Fujiwara M."/>
            <person name="Mori M."/>
            <person name="Tomita M."/>
            <person name="Arakawa K."/>
        </authorList>
    </citation>
    <scope>NUCLEOTIDE SEQUENCE [LARGE SCALE GENOMIC DNA]</scope>
</reference>
<dbReference type="EMBL" id="BGPR01018046">
    <property type="protein sequence ID" value="GBN78115.1"/>
    <property type="molecule type" value="Genomic_DNA"/>
</dbReference>
<comment type="caution">
    <text evidence="2">The sequence shown here is derived from an EMBL/GenBank/DDBJ whole genome shotgun (WGS) entry which is preliminary data.</text>
</comment>
<accession>A0A4Y2RT67</accession>
<protein>
    <submittedName>
        <fullName evidence="2">Uncharacterized protein</fullName>
    </submittedName>
</protein>
<gene>
    <name evidence="2" type="ORF">AVEN_54225_1</name>
</gene>
<evidence type="ECO:0000256" key="1">
    <source>
        <dbReference type="SAM" id="MobiDB-lite"/>
    </source>
</evidence>
<sequence>MRRPPVLPGNDQSSEMGPKSLTTDCLHEGLSGETFVMHLEENLRQNVNIHQTKKKKEKKRIECIINKKKDTSSPLQYRLAACD</sequence>
<evidence type="ECO:0000313" key="2">
    <source>
        <dbReference type="EMBL" id="GBN78115.1"/>
    </source>
</evidence>
<keyword evidence="3" id="KW-1185">Reference proteome</keyword>